<dbReference type="OMA" id="MICYFIV"/>
<dbReference type="GO" id="GO:0005524">
    <property type="term" value="F:ATP binding"/>
    <property type="evidence" value="ECO:0007669"/>
    <property type="project" value="UniProtKB-UniRule"/>
</dbReference>
<dbReference type="HOGENOM" id="CLU_010228_2_0_1"/>
<dbReference type="GO" id="GO:0030447">
    <property type="term" value="P:filamentous growth"/>
    <property type="evidence" value="ECO:0007669"/>
    <property type="project" value="UniProtKB-ARBA"/>
</dbReference>
<dbReference type="eggNOG" id="KOG0032">
    <property type="taxonomic scope" value="Eukaryota"/>
</dbReference>
<comment type="similarity">
    <text evidence="5">Belongs to the protein kinase superfamily. Ser/Thr protein kinase family. GCN2 subfamily.</text>
</comment>
<evidence type="ECO:0000256" key="5">
    <source>
        <dbReference type="ARBA" id="ARBA00037982"/>
    </source>
</evidence>
<keyword evidence="8" id="KW-0812">Transmembrane</keyword>
<name>Q6BZD4_DEBHA</name>
<evidence type="ECO:0000256" key="1">
    <source>
        <dbReference type="ARBA" id="ARBA00022679"/>
    </source>
</evidence>
<dbReference type="FunCoup" id="Q6BZD4">
    <property type="interactions" value="216"/>
</dbReference>
<dbReference type="RefSeq" id="XP_456435.2">
    <property type="nucleotide sequence ID" value="XM_456435.1"/>
</dbReference>
<feature type="transmembrane region" description="Helical" evidence="8">
    <location>
        <begin position="666"/>
        <end position="685"/>
    </location>
</feature>
<evidence type="ECO:0000256" key="7">
    <source>
        <dbReference type="SAM" id="MobiDB-lite"/>
    </source>
</evidence>
<dbReference type="PROSITE" id="PS00107">
    <property type="entry name" value="PROTEIN_KINASE_ATP"/>
    <property type="match status" value="1"/>
</dbReference>
<keyword evidence="2 6" id="KW-0547">Nucleotide-binding</keyword>
<dbReference type="AlphaFoldDB" id="Q6BZD4"/>
<keyword evidence="3" id="KW-0418">Kinase</keyword>
<dbReference type="InterPro" id="IPR017441">
    <property type="entry name" value="Protein_kinase_ATP_BS"/>
</dbReference>
<dbReference type="Proteomes" id="UP000000599">
    <property type="component" value="Chromosome A"/>
</dbReference>
<dbReference type="InterPro" id="IPR050339">
    <property type="entry name" value="CC_SR_Kinase"/>
</dbReference>
<dbReference type="EMBL" id="CR382133">
    <property type="protein sequence ID" value="CAG84387.2"/>
    <property type="molecule type" value="Genomic_DNA"/>
</dbReference>
<sequence>MSIVPYNSSNEIVYHDPNHGILVLHDNQDNTLQLVSTANEGQNNKIDLVRSEDRSSGTRYGNNNPHSHIKCPSCGFAWSEHSNIGETSKRSKSDASNELMDSLKSGPDSRKAMMKNFPEGFMHHDYFKLLGKLPYNQKPRVRSASTLPENIFNQGYFKRFFKKVPPFMLGSGAHSQVYKVVHVLNDIKLGTYAVKRISIGDKIELLEQVLNEVLILYELSIQGANENNLIRYNHVWLELGDIQDSKTYFLPDKQKNSEFDNSIPYVFILQQYCDGGHLEDLIEKVFLRELHLSAKEQLDLERQRRRSVRKNSNQKLEDMDPESKENKKFWLGCIEIWKFFRDVAKGVHYLHLHGILHRDLKPSNCLLDNKYDNNPIDNRIYGCENELNGELSKLPKVLVSDFGEGQFINKHNIPADDVSIKDVNKDEDERRGNTGTLEFTAPELWLFSNFDPSLGSERQYFINEFTYESDIYSLGLILCWLCAGILPFSHMIKGELDPQLIRDKILEWYFDLNATKFHEWFVSSVQIKPGTNEFDESCVSDFEKLIYLMIKGDDSKEPENSPPNRLLSGDVIKFLEAMKWKRFIAENEIIQDNPEEETNKFGLIPAINPSQPEEAIDPDFIYQSDDITSEDDDVHDIASSEYDDDYSVQVPTRDAFISSAVTKSNIFNFCMILGYMLNILLFDIIEYNIFYTYKLMVKILVLVLFSTDLLLLESKFARVSCLILAFSLSMALAI</sequence>
<dbReference type="Gene3D" id="1.10.510.10">
    <property type="entry name" value="Transferase(Phosphotransferase) domain 1"/>
    <property type="match status" value="1"/>
</dbReference>
<feature type="region of interest" description="Disordered" evidence="7">
    <location>
        <begin position="85"/>
        <end position="109"/>
    </location>
</feature>
<dbReference type="GeneID" id="2899640"/>
<proteinExistence type="inferred from homology"/>
<keyword evidence="8" id="KW-0472">Membrane</keyword>
<dbReference type="InterPro" id="IPR000719">
    <property type="entry name" value="Prot_kinase_dom"/>
</dbReference>
<dbReference type="SMART" id="SM00220">
    <property type="entry name" value="S_TKc"/>
    <property type="match status" value="1"/>
</dbReference>
<dbReference type="PROSITE" id="PS50011">
    <property type="entry name" value="PROTEIN_KINASE_DOM"/>
    <property type="match status" value="1"/>
</dbReference>
<evidence type="ECO:0000313" key="11">
    <source>
        <dbReference type="Proteomes" id="UP000000599"/>
    </source>
</evidence>
<evidence type="ECO:0000256" key="3">
    <source>
        <dbReference type="ARBA" id="ARBA00022777"/>
    </source>
</evidence>
<dbReference type="PROSITE" id="PS00108">
    <property type="entry name" value="PROTEIN_KINASE_ST"/>
    <property type="match status" value="1"/>
</dbReference>
<evidence type="ECO:0000256" key="8">
    <source>
        <dbReference type="SAM" id="Phobius"/>
    </source>
</evidence>
<dbReference type="Pfam" id="PF00069">
    <property type="entry name" value="Pkinase"/>
    <property type="match status" value="1"/>
</dbReference>
<protein>
    <submittedName>
        <fullName evidence="10">DEHA2A02222p</fullName>
    </submittedName>
</protein>
<dbReference type="GO" id="GO:0004713">
    <property type="term" value="F:protein tyrosine kinase activity"/>
    <property type="evidence" value="ECO:0007669"/>
    <property type="project" value="TreeGrafter"/>
</dbReference>
<evidence type="ECO:0000313" key="10">
    <source>
        <dbReference type="EMBL" id="CAG84387.2"/>
    </source>
</evidence>
<dbReference type="GO" id="GO:0005737">
    <property type="term" value="C:cytoplasm"/>
    <property type="evidence" value="ECO:0007669"/>
    <property type="project" value="TreeGrafter"/>
</dbReference>
<dbReference type="InParanoid" id="Q6BZD4"/>
<organism evidence="10 11">
    <name type="scientific">Debaryomyces hansenii (strain ATCC 36239 / CBS 767 / BCRC 21394 / JCM 1990 / NBRC 0083 / IGC 2968)</name>
    <name type="common">Yeast</name>
    <name type="synonym">Torulaspora hansenii</name>
    <dbReference type="NCBI Taxonomy" id="284592"/>
    <lineage>
        <taxon>Eukaryota</taxon>
        <taxon>Fungi</taxon>
        <taxon>Dikarya</taxon>
        <taxon>Ascomycota</taxon>
        <taxon>Saccharomycotina</taxon>
        <taxon>Pichiomycetes</taxon>
        <taxon>Debaryomycetaceae</taxon>
        <taxon>Debaryomyces</taxon>
    </lineage>
</organism>
<evidence type="ECO:0000259" key="9">
    <source>
        <dbReference type="PROSITE" id="PS50011"/>
    </source>
</evidence>
<dbReference type="PANTHER" id="PTHR11042">
    <property type="entry name" value="EUKARYOTIC TRANSLATION INITIATION FACTOR 2-ALPHA KINASE EIF2-ALPHA KINASE -RELATED"/>
    <property type="match status" value="1"/>
</dbReference>
<dbReference type="GO" id="GO:0005634">
    <property type="term" value="C:nucleus"/>
    <property type="evidence" value="ECO:0007669"/>
    <property type="project" value="TreeGrafter"/>
</dbReference>
<dbReference type="VEuPathDB" id="FungiDB:DEHA2A02222g"/>
<feature type="transmembrane region" description="Helical" evidence="8">
    <location>
        <begin position="691"/>
        <end position="711"/>
    </location>
</feature>
<dbReference type="SUPFAM" id="SSF56112">
    <property type="entry name" value="Protein kinase-like (PK-like)"/>
    <property type="match status" value="1"/>
</dbReference>
<dbReference type="InterPro" id="IPR011009">
    <property type="entry name" value="Kinase-like_dom_sf"/>
</dbReference>
<reference evidence="10 11" key="1">
    <citation type="journal article" date="2004" name="Nature">
        <title>Genome evolution in yeasts.</title>
        <authorList>
            <consortium name="Genolevures"/>
            <person name="Dujon B."/>
            <person name="Sherman D."/>
            <person name="Fischer G."/>
            <person name="Durrens P."/>
            <person name="Casaregola S."/>
            <person name="Lafontaine I."/>
            <person name="de Montigny J."/>
            <person name="Marck C."/>
            <person name="Neuveglise C."/>
            <person name="Talla E."/>
            <person name="Goffard N."/>
            <person name="Frangeul L."/>
            <person name="Aigle M."/>
            <person name="Anthouard V."/>
            <person name="Babour A."/>
            <person name="Barbe V."/>
            <person name="Barnay S."/>
            <person name="Blanchin S."/>
            <person name="Beckerich J.M."/>
            <person name="Beyne E."/>
            <person name="Bleykasten C."/>
            <person name="Boisrame A."/>
            <person name="Boyer J."/>
            <person name="Cattolico L."/>
            <person name="Confanioleri F."/>
            <person name="de Daruvar A."/>
            <person name="Despons L."/>
            <person name="Fabre E."/>
            <person name="Fairhead C."/>
            <person name="Ferry-Dumazet H."/>
            <person name="Groppi A."/>
            <person name="Hantraye F."/>
            <person name="Hennequin C."/>
            <person name="Jauniaux N."/>
            <person name="Joyet P."/>
            <person name="Kachouri R."/>
            <person name="Kerrest A."/>
            <person name="Koszul R."/>
            <person name="Lemaire M."/>
            <person name="Lesur I."/>
            <person name="Ma L."/>
            <person name="Muller H."/>
            <person name="Nicaud J.M."/>
            <person name="Nikolski M."/>
            <person name="Oztas S."/>
            <person name="Ozier-Kalogeropoulos O."/>
            <person name="Pellenz S."/>
            <person name="Potier S."/>
            <person name="Richard G.F."/>
            <person name="Straub M.L."/>
            <person name="Suleau A."/>
            <person name="Swennene D."/>
            <person name="Tekaia F."/>
            <person name="Wesolowski-Louvel M."/>
            <person name="Westhof E."/>
            <person name="Wirth B."/>
            <person name="Zeniou-Meyer M."/>
            <person name="Zivanovic I."/>
            <person name="Bolotin-Fukuhara M."/>
            <person name="Thierry A."/>
            <person name="Bouchier C."/>
            <person name="Caudron B."/>
            <person name="Scarpelli C."/>
            <person name="Gaillardin C."/>
            <person name="Weissenbach J."/>
            <person name="Wincker P."/>
            <person name="Souciet J.L."/>
        </authorList>
    </citation>
    <scope>NUCLEOTIDE SEQUENCE [LARGE SCALE GENOMIC DNA]</scope>
    <source>
        <strain evidence="11">ATCC 36239 / CBS 767 / BCRC 21394 / JCM 1990 / NBRC 0083 / IGC 2968</strain>
    </source>
</reference>
<keyword evidence="8" id="KW-1133">Transmembrane helix</keyword>
<accession>Q6BZD4</accession>
<feature type="transmembrane region" description="Helical" evidence="8">
    <location>
        <begin position="716"/>
        <end position="733"/>
    </location>
</feature>
<dbReference type="PANTHER" id="PTHR11042:SF190">
    <property type="entry name" value="MITOSIS INHIBITOR PROTEIN KINASE MIK1"/>
    <property type="match status" value="1"/>
</dbReference>
<dbReference type="Gene3D" id="3.30.200.20">
    <property type="entry name" value="Phosphorylase Kinase, domain 1"/>
    <property type="match status" value="1"/>
</dbReference>
<dbReference type="OrthoDB" id="1405469at2759"/>
<dbReference type="InterPro" id="IPR008271">
    <property type="entry name" value="Ser/Thr_kinase_AS"/>
</dbReference>
<keyword evidence="1" id="KW-0808">Transferase</keyword>
<keyword evidence="11" id="KW-1185">Reference proteome</keyword>
<keyword evidence="4 6" id="KW-0067">ATP-binding</keyword>
<dbReference type="GO" id="GO:0110031">
    <property type="term" value="P:negative regulation of G2/MI transition of meiotic cell cycle"/>
    <property type="evidence" value="ECO:0007669"/>
    <property type="project" value="TreeGrafter"/>
</dbReference>
<evidence type="ECO:0000256" key="6">
    <source>
        <dbReference type="PROSITE-ProRule" id="PRU10141"/>
    </source>
</evidence>
<feature type="domain" description="Protein kinase" evidence="9">
    <location>
        <begin position="163"/>
        <end position="584"/>
    </location>
</feature>
<evidence type="ECO:0000256" key="4">
    <source>
        <dbReference type="ARBA" id="ARBA00022840"/>
    </source>
</evidence>
<evidence type="ECO:0000256" key="2">
    <source>
        <dbReference type="ARBA" id="ARBA00022741"/>
    </source>
</evidence>
<feature type="binding site" evidence="6">
    <location>
        <position position="195"/>
    </location>
    <ligand>
        <name>ATP</name>
        <dbReference type="ChEBI" id="CHEBI:30616"/>
    </ligand>
</feature>
<gene>
    <name evidence="10" type="ordered locus">DEHA2A02222g</name>
</gene>
<dbReference type="KEGG" id="dha:DEHA2A02222g"/>